<feature type="transmembrane region" description="Helical" evidence="6">
    <location>
        <begin position="125"/>
        <end position="142"/>
    </location>
</feature>
<dbReference type="STRING" id="64969.SAMN02745127_01419"/>
<evidence type="ECO:0000256" key="4">
    <source>
        <dbReference type="ARBA" id="ARBA00022989"/>
    </source>
</evidence>
<feature type="transmembrane region" description="Helical" evidence="6">
    <location>
        <begin position="154"/>
        <end position="175"/>
    </location>
</feature>
<feature type="transmembrane region" description="Helical" evidence="6">
    <location>
        <begin position="249"/>
        <end position="268"/>
    </location>
</feature>
<feature type="transmembrane region" description="Helical" evidence="6">
    <location>
        <begin position="41"/>
        <end position="58"/>
    </location>
</feature>
<feature type="transmembrane region" description="Helical" evidence="6">
    <location>
        <begin position="274"/>
        <end position="291"/>
    </location>
</feature>
<protein>
    <submittedName>
        <fullName evidence="8">EamA family transporter</fullName>
    </submittedName>
</protein>
<evidence type="ECO:0000256" key="1">
    <source>
        <dbReference type="ARBA" id="ARBA00004141"/>
    </source>
</evidence>
<feature type="transmembrane region" description="Helical" evidence="6">
    <location>
        <begin position="70"/>
        <end position="91"/>
    </location>
</feature>
<organism evidence="8 9">
    <name type="scientific">Oceanospirillum multiglobuliferum</name>
    <dbReference type="NCBI Taxonomy" id="64969"/>
    <lineage>
        <taxon>Bacteria</taxon>
        <taxon>Pseudomonadati</taxon>
        <taxon>Pseudomonadota</taxon>
        <taxon>Gammaproteobacteria</taxon>
        <taxon>Oceanospirillales</taxon>
        <taxon>Oceanospirillaceae</taxon>
        <taxon>Oceanospirillum</taxon>
    </lineage>
</organism>
<gene>
    <name evidence="8" type="ORF">BTE48_08345</name>
</gene>
<keyword evidence="3 6" id="KW-0812">Transmembrane</keyword>
<comment type="subcellular location">
    <subcellularLocation>
        <location evidence="1">Membrane</location>
        <topology evidence="1">Multi-pass membrane protein</topology>
    </subcellularLocation>
</comment>
<dbReference type="Proteomes" id="UP000191418">
    <property type="component" value="Unassembled WGS sequence"/>
</dbReference>
<dbReference type="PANTHER" id="PTHR32322:SF2">
    <property type="entry name" value="EAMA DOMAIN-CONTAINING PROTEIN"/>
    <property type="match status" value="1"/>
</dbReference>
<keyword evidence="4 6" id="KW-1133">Transmembrane helix</keyword>
<evidence type="ECO:0000259" key="7">
    <source>
        <dbReference type="Pfam" id="PF00892"/>
    </source>
</evidence>
<evidence type="ECO:0000256" key="6">
    <source>
        <dbReference type="SAM" id="Phobius"/>
    </source>
</evidence>
<accession>A0A1T4PBR7</accession>
<feature type="transmembrane region" description="Helical" evidence="6">
    <location>
        <begin position="218"/>
        <end position="237"/>
    </location>
</feature>
<keyword evidence="5 6" id="KW-0472">Membrane</keyword>
<sequence length="293" mass="31901">MIAKRLDALAIGLLTLLCINFGLQQIAIKFALEGISPVMQAGLRSIGAAALLMLWMRYKGEKIWQRDGAELWGILAGLLFAAEFLLLYIALEYTGAARATIFLYTSPFVVAIGAQILLPTDRMRPAHFFGMMCAFVGVVLAFSDKANTSSIHSLMGDLLALGAAILWGATTLVIKASPQAASSPARILLYQLGISAVILPVASVLMGEQGIFMLDQSVTLAMLFQIVVVAFLSYLGWFWLIRHYQASRIATFSFMTPMFGVLFAWLILNEPLSLDFAIALGLVAAGIYLVNRR</sequence>
<dbReference type="AlphaFoldDB" id="A0A1T4PBR7"/>
<feature type="domain" description="EamA" evidence="7">
    <location>
        <begin position="155"/>
        <end position="291"/>
    </location>
</feature>
<dbReference type="PANTHER" id="PTHR32322">
    <property type="entry name" value="INNER MEMBRANE TRANSPORTER"/>
    <property type="match status" value="1"/>
</dbReference>
<evidence type="ECO:0000256" key="2">
    <source>
        <dbReference type="ARBA" id="ARBA00007362"/>
    </source>
</evidence>
<evidence type="ECO:0000313" key="8">
    <source>
        <dbReference type="EMBL" id="OPX55613.1"/>
    </source>
</evidence>
<dbReference type="InterPro" id="IPR050638">
    <property type="entry name" value="AA-Vitamin_Transporters"/>
</dbReference>
<dbReference type="InterPro" id="IPR000620">
    <property type="entry name" value="EamA_dom"/>
</dbReference>
<evidence type="ECO:0000256" key="3">
    <source>
        <dbReference type="ARBA" id="ARBA00022692"/>
    </source>
</evidence>
<feature type="domain" description="EamA" evidence="7">
    <location>
        <begin position="10"/>
        <end position="142"/>
    </location>
</feature>
<dbReference type="GO" id="GO:0016020">
    <property type="term" value="C:membrane"/>
    <property type="evidence" value="ECO:0007669"/>
    <property type="project" value="UniProtKB-SubCell"/>
</dbReference>
<dbReference type="EMBL" id="MTSM01000008">
    <property type="protein sequence ID" value="OPX55613.1"/>
    <property type="molecule type" value="Genomic_DNA"/>
</dbReference>
<comment type="caution">
    <text evidence="8">The sequence shown here is derived from an EMBL/GenBank/DDBJ whole genome shotgun (WGS) entry which is preliminary data.</text>
</comment>
<evidence type="ECO:0000313" key="9">
    <source>
        <dbReference type="Proteomes" id="UP000191418"/>
    </source>
</evidence>
<evidence type="ECO:0000256" key="5">
    <source>
        <dbReference type="ARBA" id="ARBA00023136"/>
    </source>
</evidence>
<dbReference type="RefSeq" id="WP_078745033.1">
    <property type="nucleotide sequence ID" value="NZ_FUXG01000008.1"/>
</dbReference>
<keyword evidence="9" id="KW-1185">Reference proteome</keyword>
<dbReference type="Pfam" id="PF00892">
    <property type="entry name" value="EamA"/>
    <property type="match status" value="2"/>
</dbReference>
<feature type="transmembrane region" description="Helical" evidence="6">
    <location>
        <begin position="187"/>
        <end position="206"/>
    </location>
</feature>
<feature type="transmembrane region" description="Helical" evidence="6">
    <location>
        <begin position="97"/>
        <end position="118"/>
    </location>
</feature>
<comment type="similarity">
    <text evidence="2">Belongs to the EamA transporter family.</text>
</comment>
<name>A0A1T4PBR7_9GAMM</name>
<dbReference type="OrthoDB" id="184388at2"/>
<dbReference type="SUPFAM" id="SSF103481">
    <property type="entry name" value="Multidrug resistance efflux transporter EmrE"/>
    <property type="match status" value="2"/>
</dbReference>
<proteinExistence type="inferred from homology"/>
<reference evidence="8 9" key="1">
    <citation type="submission" date="2017-01" db="EMBL/GenBank/DDBJ databases">
        <title>Genome Sequencing of a Marine Spirillum, Oceanospirillum multiglobuliferum ATCC 33336, from Japan.</title>
        <authorList>
            <person name="Carney J.G."/>
            <person name="Trachtenberg A.M."/>
            <person name="Rheaume B.A."/>
            <person name="Linnane J.D."/>
            <person name="Pitts N.L."/>
            <person name="Mykles D.L."/>
            <person name="Maclea K.S."/>
        </authorList>
    </citation>
    <scope>NUCLEOTIDE SEQUENCE [LARGE SCALE GENOMIC DNA]</scope>
    <source>
        <strain evidence="8 9">ATCC 33336</strain>
    </source>
</reference>
<dbReference type="InterPro" id="IPR037185">
    <property type="entry name" value="EmrE-like"/>
</dbReference>